<protein>
    <recommendedName>
        <fullName evidence="2">Amidohydrolase 3 domain-containing protein</fullName>
    </recommendedName>
</protein>
<proteinExistence type="predicted"/>
<evidence type="ECO:0000313" key="3">
    <source>
        <dbReference type="EMBL" id="CAH1443442.1"/>
    </source>
</evidence>
<evidence type="ECO:0000256" key="1">
    <source>
        <dbReference type="SAM" id="SignalP"/>
    </source>
</evidence>
<dbReference type="CDD" id="cd01300">
    <property type="entry name" value="YtcJ_like"/>
    <property type="match status" value="1"/>
</dbReference>
<dbReference type="PANTHER" id="PTHR22642">
    <property type="entry name" value="IMIDAZOLONEPROPIONASE"/>
    <property type="match status" value="1"/>
</dbReference>
<organism evidence="3 4">
    <name type="scientific">Lactuca virosa</name>
    <dbReference type="NCBI Taxonomy" id="75947"/>
    <lineage>
        <taxon>Eukaryota</taxon>
        <taxon>Viridiplantae</taxon>
        <taxon>Streptophyta</taxon>
        <taxon>Embryophyta</taxon>
        <taxon>Tracheophyta</taxon>
        <taxon>Spermatophyta</taxon>
        <taxon>Magnoliopsida</taxon>
        <taxon>eudicotyledons</taxon>
        <taxon>Gunneridae</taxon>
        <taxon>Pentapetalae</taxon>
        <taxon>asterids</taxon>
        <taxon>campanulids</taxon>
        <taxon>Asterales</taxon>
        <taxon>Asteraceae</taxon>
        <taxon>Cichorioideae</taxon>
        <taxon>Cichorieae</taxon>
        <taxon>Lactucinae</taxon>
        <taxon>Lactuca</taxon>
    </lineage>
</organism>
<feature type="signal peptide" evidence="1">
    <location>
        <begin position="1"/>
        <end position="20"/>
    </location>
</feature>
<dbReference type="AlphaFoldDB" id="A0AAU9P009"/>
<name>A0AAU9P009_9ASTR</name>
<dbReference type="EMBL" id="CAKMRJ010005435">
    <property type="protein sequence ID" value="CAH1443442.1"/>
    <property type="molecule type" value="Genomic_DNA"/>
</dbReference>
<dbReference type="InterPro" id="IPR013108">
    <property type="entry name" value="Amidohydro_3"/>
</dbReference>
<dbReference type="SUPFAM" id="SSF51556">
    <property type="entry name" value="Metallo-dependent hydrolases"/>
    <property type="match status" value="1"/>
</dbReference>
<keyword evidence="1" id="KW-0732">Signal</keyword>
<dbReference type="FunFam" id="3.10.310.70:FF:000002">
    <property type="entry name" value="LAF3/LAF3 ISF1/LAF3 ISF2"/>
    <property type="match status" value="1"/>
</dbReference>
<dbReference type="Proteomes" id="UP001157418">
    <property type="component" value="Unassembled WGS sequence"/>
</dbReference>
<dbReference type="InterPro" id="IPR011059">
    <property type="entry name" value="Metal-dep_hydrolase_composite"/>
</dbReference>
<dbReference type="SUPFAM" id="SSF51338">
    <property type="entry name" value="Composite domain of metallo-dependent hydrolases"/>
    <property type="match status" value="2"/>
</dbReference>
<reference evidence="3 4" key="1">
    <citation type="submission" date="2022-01" db="EMBL/GenBank/DDBJ databases">
        <authorList>
            <person name="Xiong W."/>
            <person name="Schranz E."/>
        </authorList>
    </citation>
    <scope>NUCLEOTIDE SEQUENCE [LARGE SCALE GENOMIC DNA]</scope>
</reference>
<gene>
    <name evidence="3" type="ORF">LVIROSA_LOCUS29352</name>
</gene>
<accession>A0AAU9P009</accession>
<dbReference type="Gene3D" id="3.10.310.70">
    <property type="match status" value="1"/>
</dbReference>
<feature type="domain" description="Amidohydrolase 3" evidence="2">
    <location>
        <begin position="222"/>
        <end position="705"/>
    </location>
</feature>
<dbReference type="GO" id="GO:0016810">
    <property type="term" value="F:hydrolase activity, acting on carbon-nitrogen (but not peptide) bonds"/>
    <property type="evidence" value="ECO:0007669"/>
    <property type="project" value="InterPro"/>
</dbReference>
<feature type="chain" id="PRO_5043930767" description="Amidohydrolase 3 domain-containing protein" evidence="1">
    <location>
        <begin position="21"/>
        <end position="709"/>
    </location>
</feature>
<keyword evidence="4" id="KW-1185">Reference proteome</keyword>
<dbReference type="Gene3D" id="3.20.20.140">
    <property type="entry name" value="Metal-dependent hydrolases"/>
    <property type="match status" value="1"/>
</dbReference>
<dbReference type="InterPro" id="IPR033932">
    <property type="entry name" value="YtcJ-like"/>
</dbReference>
<comment type="caution">
    <text evidence="3">The sequence shown here is derived from an EMBL/GenBank/DDBJ whole genome shotgun (WGS) entry which is preliminary data.</text>
</comment>
<dbReference type="Gene3D" id="2.30.40.10">
    <property type="entry name" value="Urease, subunit C, domain 1"/>
    <property type="match status" value="2"/>
</dbReference>
<evidence type="ECO:0000313" key="4">
    <source>
        <dbReference type="Proteomes" id="UP001157418"/>
    </source>
</evidence>
<dbReference type="Pfam" id="PF07969">
    <property type="entry name" value="Amidohydro_3"/>
    <property type="match status" value="2"/>
</dbReference>
<dbReference type="InterPro" id="IPR032466">
    <property type="entry name" value="Metal_Hydrolase"/>
</dbReference>
<sequence>MNTRVLVSTSLVLLLSLLLSLHLHNNHNESSWSNRLWWLSSKSSFSSGIADADLLVTNGTIYTSDSSLTFANSMVIRDGRIIRIGNYSFVREMSGYGTKELNLEGKVVVPGFIDSHVHLLFGGLQMARVEVRGVKTKKDFIEKVKEAVKNESSWSNRLWWLSSKSSFSSGIADADLLVTNGTIYTSDSSLTFANSMVIRDGRIIRIGNYSFVREMSGYGTKELNLEGKVVVPGFIDSHVHLLFGGLQMARVEVRGVKTKKDFIEKVKEAVKNLKEGSWLLGGGWNNDLWGGELPSASWIDDITPHHPVWLSRMDGHMGLANSLALKLAGVTSNMQDPVGGTISRNANGEPTGLMIDSAMKVVLSCIPEVSVEERRQALERASRYALMRGVTTVVDFGRYFPGASLEHSWEDFEDVYKWADLSGRMMIRVCLFFPMPTWSRLLDIIETTGRRLSQWIFLGGVKAFSDGSLGSNSALFHEPYADEPWNIGLQVTDMESLSNMTVQSDKYGLQVAIHAIGDKANDLILDMYKSVVSTNGKRDRRFRIEHAQHLSHGSAAKFGEQGIIASVQPDHLLDDADSAIRKIGVERAQKGSYLFQTLLTSNALVAFGSDWPVAEINPLNSIKTAVKRRPPGWDKPWNLGECMKLTDALNAHTISAAEACFLDEEIGSLSSGKMADFVVLNAHTLDDLITQEETSSVAATYVGGVKAYP</sequence>
<feature type="domain" description="Amidohydrolase 3" evidence="2">
    <location>
        <begin position="100"/>
        <end position="151"/>
    </location>
</feature>
<dbReference type="PANTHER" id="PTHR22642:SF2">
    <property type="entry name" value="PROTEIN LONG AFTER FAR-RED 3"/>
    <property type="match status" value="1"/>
</dbReference>
<evidence type="ECO:0000259" key="2">
    <source>
        <dbReference type="Pfam" id="PF07969"/>
    </source>
</evidence>